<dbReference type="Proteomes" id="UP000594262">
    <property type="component" value="Unplaced"/>
</dbReference>
<dbReference type="AlphaFoldDB" id="A0A7M6DRP0"/>
<name>A0A7M6DRP0_9CNID</name>
<dbReference type="EnsemblMetazoa" id="CLYHEMT025611.1">
    <property type="protein sequence ID" value="CLYHEMP025611.1"/>
    <property type="gene ID" value="CLYHEMG025611"/>
</dbReference>
<keyword evidence="2" id="KW-1185">Reference proteome</keyword>
<proteinExistence type="predicted"/>
<protein>
    <submittedName>
        <fullName evidence="1">Uncharacterized protein</fullName>
    </submittedName>
</protein>
<sequence length="550" mass="61122">CSMFNNISQSIKNKIDANPLNFNTDGDSTRRQAMHAITQNELDSNSDLGKKILALPLIDTNVGNNLEKCWTSLISGKLEVANIQVTKQDVGDIMKLADIRTHEVESLVYPRDKQNVPLASDCLLSFIEVIKDEAKREQIPFKLTLIKNVLVLVAAVYEAIICLYSYAEHSLTDQVQFIATGASSLLALNREDAFKIPNQLYHDLQSTFIDTIFCIAKLQIDAPTQSFYTALNGTDPAERFFGNCRMSFGHKNLDAFELINSSSSISLCDEILSNHPKWVHKGRLSRKLVLDHSSCKDWSGNLVVSSVNLTTSWKFGLLQGQALAVKAEFEFNPVDLSLEGVTLMRPFFRVIGVSEREVDWSVMEEEEVSTSDCEVVQENEEVDGVELVDVIDSDRNVLSYFEVGGKNVYKATVLKQISKEKPLSADRLRKVRGLSKFASDSQEKVSLNDTISVGDPIIAEVEKQMKISVVVGIKDGDHAKTLIPSKDLDNISVQVQVRELEITEVDGRLYSTGKCVSDPLLVKGKNCMTIKPEISLNPPKAAPFTILINN</sequence>
<dbReference type="OrthoDB" id="2691851at2759"/>
<reference evidence="1" key="1">
    <citation type="submission" date="2021-01" db="UniProtKB">
        <authorList>
            <consortium name="EnsemblMetazoa"/>
        </authorList>
    </citation>
    <scope>IDENTIFICATION</scope>
</reference>
<organism evidence="1 2">
    <name type="scientific">Clytia hemisphaerica</name>
    <dbReference type="NCBI Taxonomy" id="252671"/>
    <lineage>
        <taxon>Eukaryota</taxon>
        <taxon>Metazoa</taxon>
        <taxon>Cnidaria</taxon>
        <taxon>Hydrozoa</taxon>
        <taxon>Hydroidolina</taxon>
        <taxon>Leptothecata</taxon>
        <taxon>Obeliida</taxon>
        <taxon>Clytiidae</taxon>
        <taxon>Clytia</taxon>
    </lineage>
</organism>
<accession>A0A7M6DRP0</accession>
<evidence type="ECO:0000313" key="1">
    <source>
        <dbReference type="EnsemblMetazoa" id="CLYHEMP025611.1"/>
    </source>
</evidence>
<evidence type="ECO:0000313" key="2">
    <source>
        <dbReference type="Proteomes" id="UP000594262"/>
    </source>
</evidence>